<sequence>MKTLSDASGHPSVFAGIVTDYLGSRHAQGVDHLHYRRKGGLGYINTFASTIDFNKLVAGGFDFLAGAIANVPVSLLKR</sequence>
<proteinExistence type="predicted"/>
<evidence type="ECO:0000313" key="2">
    <source>
        <dbReference type="Proteomes" id="UP000766486"/>
    </source>
</evidence>
<gene>
    <name evidence="1" type="ORF">CLO192961_LOCUS192661</name>
</gene>
<protein>
    <submittedName>
        <fullName evidence="1">Uncharacterized protein</fullName>
    </submittedName>
</protein>
<evidence type="ECO:0000313" key="1">
    <source>
        <dbReference type="EMBL" id="VUC26604.1"/>
    </source>
</evidence>
<dbReference type="EMBL" id="CABFNS010000753">
    <property type="protein sequence ID" value="VUC26604.1"/>
    <property type="molecule type" value="Genomic_DNA"/>
</dbReference>
<reference evidence="1 2" key="1">
    <citation type="submission" date="2019-06" db="EMBL/GenBank/DDBJ databases">
        <authorList>
            <person name="Broberg M."/>
        </authorList>
    </citation>
    <scope>NUCLEOTIDE SEQUENCE [LARGE SCALE GENOMIC DNA]</scope>
</reference>
<dbReference type="Proteomes" id="UP000766486">
    <property type="component" value="Unassembled WGS sequence"/>
</dbReference>
<name>A0ABY6U671_BIOOC</name>
<accession>A0ABY6U671</accession>
<organism evidence="1 2">
    <name type="scientific">Bionectria ochroleuca</name>
    <name type="common">Gliocladium roseum</name>
    <dbReference type="NCBI Taxonomy" id="29856"/>
    <lineage>
        <taxon>Eukaryota</taxon>
        <taxon>Fungi</taxon>
        <taxon>Dikarya</taxon>
        <taxon>Ascomycota</taxon>
        <taxon>Pezizomycotina</taxon>
        <taxon>Sordariomycetes</taxon>
        <taxon>Hypocreomycetidae</taxon>
        <taxon>Hypocreales</taxon>
        <taxon>Bionectriaceae</taxon>
        <taxon>Clonostachys</taxon>
    </lineage>
</organism>
<comment type="caution">
    <text evidence="1">The sequence shown here is derived from an EMBL/GenBank/DDBJ whole genome shotgun (WGS) entry which is preliminary data.</text>
</comment>
<keyword evidence="2" id="KW-1185">Reference proteome</keyword>